<accession>A0ABT1FFH0</accession>
<comment type="caution">
    <text evidence="1">The sequence shown here is derived from an EMBL/GenBank/DDBJ whole genome shotgun (WGS) entry which is preliminary data.</text>
</comment>
<organism evidence="1 2">
    <name type="scientific">Dyella lutea</name>
    <dbReference type="NCBI Taxonomy" id="2950441"/>
    <lineage>
        <taxon>Bacteria</taxon>
        <taxon>Pseudomonadati</taxon>
        <taxon>Pseudomonadota</taxon>
        <taxon>Gammaproteobacteria</taxon>
        <taxon>Lysobacterales</taxon>
        <taxon>Rhodanobacteraceae</taxon>
        <taxon>Dyella</taxon>
    </lineage>
</organism>
<gene>
    <name evidence="1" type="ORF">NC595_14025</name>
</gene>
<evidence type="ECO:0000313" key="2">
    <source>
        <dbReference type="Proteomes" id="UP001204615"/>
    </source>
</evidence>
<evidence type="ECO:0000313" key="1">
    <source>
        <dbReference type="EMBL" id="MCP1375163.1"/>
    </source>
</evidence>
<evidence type="ECO:0008006" key="3">
    <source>
        <dbReference type="Google" id="ProtNLM"/>
    </source>
</evidence>
<dbReference type="EMBL" id="JAMZEK010000003">
    <property type="protein sequence ID" value="MCP1375163.1"/>
    <property type="molecule type" value="Genomic_DNA"/>
</dbReference>
<proteinExistence type="predicted"/>
<dbReference type="Proteomes" id="UP001204615">
    <property type="component" value="Unassembled WGS sequence"/>
</dbReference>
<name>A0ABT1FFH0_9GAMM</name>
<protein>
    <recommendedName>
        <fullName evidence="3">AlpA family phage regulatory protein</fullName>
    </recommendedName>
</protein>
<reference evidence="1 2" key="1">
    <citation type="submission" date="2022-06" db="EMBL/GenBank/DDBJ databases">
        <title>Dyella sp. Sa strain:Sa Genome sequencing.</title>
        <authorList>
            <person name="Park S."/>
        </authorList>
    </citation>
    <scope>NUCLEOTIDE SEQUENCE [LARGE SCALE GENOMIC DNA]</scope>
    <source>
        <strain evidence="1 2">Sa</strain>
    </source>
</reference>
<keyword evidence="2" id="KW-1185">Reference proteome</keyword>
<sequence>MGQIKHRPSDIDRYLPGSPLMTSPETAKALGFKTASALTKARQAGRLPVPMFTLPGRRGWFASTERVRAWLESTLQPRKEDSGMT</sequence>
<dbReference type="RefSeq" id="WP_253567432.1">
    <property type="nucleotide sequence ID" value="NZ_JAMZEK010000003.1"/>
</dbReference>